<dbReference type="InterPro" id="IPR042201">
    <property type="entry name" value="FH2_Formin_sf"/>
</dbReference>
<feature type="region of interest" description="Disordered" evidence="1">
    <location>
        <begin position="348"/>
        <end position="380"/>
    </location>
</feature>
<feature type="non-terminal residue" evidence="3">
    <location>
        <position position="480"/>
    </location>
</feature>
<feature type="domain" description="FH2" evidence="2">
    <location>
        <begin position="1"/>
        <end position="369"/>
    </location>
</feature>
<proteinExistence type="predicted"/>
<dbReference type="Proteomes" id="UP000789375">
    <property type="component" value="Unassembled WGS sequence"/>
</dbReference>
<feature type="compositionally biased region" description="Polar residues" evidence="1">
    <location>
        <begin position="420"/>
        <end position="474"/>
    </location>
</feature>
<evidence type="ECO:0000259" key="2">
    <source>
        <dbReference type="PROSITE" id="PS51444"/>
    </source>
</evidence>
<keyword evidence="4" id="KW-1185">Reference proteome</keyword>
<evidence type="ECO:0000313" key="3">
    <source>
        <dbReference type="EMBL" id="CAG8716330.1"/>
    </source>
</evidence>
<dbReference type="SMART" id="SM00498">
    <property type="entry name" value="FH2"/>
    <property type="match status" value="1"/>
</dbReference>
<gene>
    <name evidence="3" type="ORF">FMOSSE_LOCUS14665</name>
</gene>
<feature type="compositionally biased region" description="Basic and acidic residues" evidence="1">
    <location>
        <begin position="351"/>
        <end position="363"/>
    </location>
</feature>
<dbReference type="AlphaFoldDB" id="A0A9N9I0Y8"/>
<dbReference type="Pfam" id="PF02181">
    <property type="entry name" value="FH2"/>
    <property type="match status" value="1"/>
</dbReference>
<evidence type="ECO:0000313" key="4">
    <source>
        <dbReference type="Proteomes" id="UP000789375"/>
    </source>
</evidence>
<comment type="caution">
    <text evidence="3">The sequence shown here is derived from an EMBL/GenBank/DDBJ whole genome shotgun (WGS) entry which is preliminary data.</text>
</comment>
<dbReference type="SUPFAM" id="SSF101447">
    <property type="entry name" value="Formin homology 2 domain (FH2 domain)"/>
    <property type="match status" value="1"/>
</dbReference>
<sequence>PLKALFWSKIPPHKLKSTVWEEIPLIVTREIPINHTEIELLFPKNAINNSLKSPTSPTGTKKNTVVTLLDFNRANNIGIMLARIKYSYIEIKGAILEIDDEKLSVENLRSLKNYVPSSEEKELIKDYDSDINNLGNAEKYFREVMEIPRLAERLGCMIYRRRFEMEVQELTPTILTIGNFMNHSTFRGNAAGYKLDVLLKIRDTKAVENPKGITTLLHYLAATLEATQNDLVTFMDDLPHLEAAARISVVTVIASVNELSNGIDLIKEEINVMKNLPIKQNDYFIKNMEEFVEKAEPTIINIQDSTQKLEEELKELLICYGEDPITTKPEEFFGMIVSFGSSLIKANQENEETKKKAEKEKQSRLTLRRPSEVPPPNLTALAAKGDLDETIRELRNGLKPNRSRPVSKVFSELNISSSRPASRVFSNSSRPPSRIFSNTSRPSSRIFSNTSRPPSRIFSNSRPSSRIFSNTRPTSGIFVK</sequence>
<accession>A0A9N9I0Y8</accession>
<dbReference type="InterPro" id="IPR051425">
    <property type="entry name" value="Formin_Homology"/>
</dbReference>
<dbReference type="Gene3D" id="1.20.58.2220">
    <property type="entry name" value="Formin, FH2 domain"/>
    <property type="match status" value="2"/>
</dbReference>
<dbReference type="EMBL" id="CAJVPP010012014">
    <property type="protein sequence ID" value="CAG8716330.1"/>
    <property type="molecule type" value="Genomic_DNA"/>
</dbReference>
<evidence type="ECO:0000256" key="1">
    <source>
        <dbReference type="SAM" id="MobiDB-lite"/>
    </source>
</evidence>
<dbReference type="PROSITE" id="PS51444">
    <property type="entry name" value="FH2"/>
    <property type="match status" value="1"/>
</dbReference>
<protein>
    <submittedName>
        <fullName evidence="3">10768_t:CDS:1</fullName>
    </submittedName>
</protein>
<name>A0A9N9I0Y8_FUNMO</name>
<organism evidence="3 4">
    <name type="scientific">Funneliformis mosseae</name>
    <name type="common">Endomycorrhizal fungus</name>
    <name type="synonym">Glomus mosseae</name>
    <dbReference type="NCBI Taxonomy" id="27381"/>
    <lineage>
        <taxon>Eukaryota</taxon>
        <taxon>Fungi</taxon>
        <taxon>Fungi incertae sedis</taxon>
        <taxon>Mucoromycota</taxon>
        <taxon>Glomeromycotina</taxon>
        <taxon>Glomeromycetes</taxon>
        <taxon>Glomerales</taxon>
        <taxon>Glomeraceae</taxon>
        <taxon>Funneliformis</taxon>
    </lineage>
</organism>
<dbReference type="PANTHER" id="PTHR45725:SF1">
    <property type="entry name" value="DISHEVELLED ASSOCIATED ACTIVATOR OF MORPHOGENESIS, ISOFORM D"/>
    <property type="match status" value="1"/>
</dbReference>
<dbReference type="PANTHER" id="PTHR45725">
    <property type="entry name" value="FORMIN HOMOLOGY 2 FAMILY MEMBER"/>
    <property type="match status" value="1"/>
</dbReference>
<reference evidence="3" key="1">
    <citation type="submission" date="2021-06" db="EMBL/GenBank/DDBJ databases">
        <authorList>
            <person name="Kallberg Y."/>
            <person name="Tangrot J."/>
            <person name="Rosling A."/>
        </authorList>
    </citation>
    <scope>NUCLEOTIDE SEQUENCE</scope>
    <source>
        <strain evidence="3">87-6 pot B 2015</strain>
    </source>
</reference>
<dbReference type="InterPro" id="IPR015425">
    <property type="entry name" value="FH2_Formin"/>
</dbReference>
<feature type="region of interest" description="Disordered" evidence="1">
    <location>
        <begin position="420"/>
        <end position="480"/>
    </location>
</feature>